<evidence type="ECO:0000256" key="7">
    <source>
        <dbReference type="ARBA" id="ARBA00022833"/>
    </source>
</evidence>
<dbReference type="Pfam" id="PF12861">
    <property type="entry name" value="zf-ANAPC11"/>
    <property type="match status" value="1"/>
</dbReference>
<keyword evidence="8" id="KW-0131">Cell cycle</keyword>
<dbReference type="PANTHER" id="PTHR11210">
    <property type="entry name" value="RING BOX"/>
    <property type="match status" value="1"/>
</dbReference>
<dbReference type="InterPro" id="IPR013083">
    <property type="entry name" value="Znf_RING/FYVE/PHD"/>
</dbReference>
<evidence type="ECO:0000313" key="12">
    <source>
        <dbReference type="EMBL" id="ETN38202.1"/>
    </source>
</evidence>
<dbReference type="VEuPathDB" id="FungiDB:HMPREF1541_06233"/>
<evidence type="ECO:0000313" key="13">
    <source>
        <dbReference type="Proteomes" id="UP000030752"/>
    </source>
</evidence>
<dbReference type="InterPro" id="IPR001841">
    <property type="entry name" value="Znf_RING"/>
</dbReference>
<evidence type="ECO:0000256" key="4">
    <source>
        <dbReference type="ARBA" id="ARBA00022771"/>
    </source>
</evidence>
<evidence type="ECO:0000256" key="6">
    <source>
        <dbReference type="ARBA" id="ARBA00022786"/>
    </source>
</evidence>
<dbReference type="GO" id="GO:0031145">
    <property type="term" value="P:anaphase-promoting complex-dependent catabolic process"/>
    <property type="evidence" value="ECO:0007669"/>
    <property type="project" value="EnsemblFungi"/>
</dbReference>
<keyword evidence="7" id="KW-0862">Zinc</keyword>
<evidence type="ECO:0000256" key="5">
    <source>
        <dbReference type="ARBA" id="ARBA00022776"/>
    </source>
</evidence>
<keyword evidence="2" id="KW-0132">Cell division</keyword>
<dbReference type="FunCoup" id="W2RP01">
    <property type="interactions" value="245"/>
</dbReference>
<dbReference type="InParanoid" id="W2RP01"/>
<dbReference type="GO" id="GO:0061630">
    <property type="term" value="F:ubiquitin protein ligase activity"/>
    <property type="evidence" value="ECO:0007669"/>
    <property type="project" value="EnsemblFungi"/>
</dbReference>
<organism evidence="12 13">
    <name type="scientific">Cyphellophora europaea (strain CBS 101466)</name>
    <name type="common">Phialophora europaea</name>
    <dbReference type="NCBI Taxonomy" id="1220924"/>
    <lineage>
        <taxon>Eukaryota</taxon>
        <taxon>Fungi</taxon>
        <taxon>Dikarya</taxon>
        <taxon>Ascomycota</taxon>
        <taxon>Pezizomycotina</taxon>
        <taxon>Eurotiomycetes</taxon>
        <taxon>Chaetothyriomycetidae</taxon>
        <taxon>Chaetothyriales</taxon>
        <taxon>Cyphellophoraceae</taxon>
        <taxon>Cyphellophora</taxon>
    </lineage>
</organism>
<dbReference type="InterPro" id="IPR051031">
    <property type="entry name" value="RING-box_E3_Ubiquitin_Ligase"/>
</dbReference>
<evidence type="ECO:0000256" key="1">
    <source>
        <dbReference type="ARBA" id="ARBA00013928"/>
    </source>
</evidence>
<dbReference type="GO" id="GO:0051301">
    <property type="term" value="P:cell division"/>
    <property type="evidence" value="ECO:0007669"/>
    <property type="project" value="UniProtKB-KW"/>
</dbReference>
<name>W2RP01_CYPE1</name>
<evidence type="ECO:0000259" key="11">
    <source>
        <dbReference type="PROSITE" id="PS50089"/>
    </source>
</evidence>
<dbReference type="GO" id="GO:0016567">
    <property type="term" value="P:protein ubiquitination"/>
    <property type="evidence" value="ECO:0007669"/>
    <property type="project" value="EnsemblFungi"/>
</dbReference>
<feature type="domain" description="RING-type" evidence="11">
    <location>
        <begin position="37"/>
        <end position="80"/>
    </location>
</feature>
<feature type="region of interest" description="Disordered" evidence="10">
    <location>
        <begin position="106"/>
        <end position="127"/>
    </location>
</feature>
<keyword evidence="6" id="KW-0833">Ubl conjugation pathway</keyword>
<dbReference type="eggNOG" id="KOG1493">
    <property type="taxonomic scope" value="Eukaryota"/>
</dbReference>
<dbReference type="GeneID" id="19973572"/>
<dbReference type="Proteomes" id="UP000030752">
    <property type="component" value="Unassembled WGS sequence"/>
</dbReference>
<dbReference type="GO" id="GO:0008270">
    <property type="term" value="F:zinc ion binding"/>
    <property type="evidence" value="ECO:0007669"/>
    <property type="project" value="UniProtKB-KW"/>
</dbReference>
<dbReference type="GO" id="GO:0097602">
    <property type="term" value="F:cullin family protein binding"/>
    <property type="evidence" value="ECO:0007669"/>
    <property type="project" value="InterPro"/>
</dbReference>
<dbReference type="AlphaFoldDB" id="W2RP01"/>
<dbReference type="PROSITE" id="PS50089">
    <property type="entry name" value="ZF_RING_2"/>
    <property type="match status" value="1"/>
</dbReference>
<dbReference type="InterPro" id="IPR024991">
    <property type="entry name" value="RING-H2_APC11"/>
</dbReference>
<keyword evidence="5" id="KW-0498">Mitosis</keyword>
<proteinExistence type="predicted"/>
<evidence type="ECO:0000256" key="2">
    <source>
        <dbReference type="ARBA" id="ARBA00022618"/>
    </source>
</evidence>
<dbReference type="OrthoDB" id="1681166at2759"/>
<evidence type="ECO:0000256" key="3">
    <source>
        <dbReference type="ARBA" id="ARBA00022723"/>
    </source>
</evidence>
<dbReference type="RefSeq" id="XP_008718791.1">
    <property type="nucleotide sequence ID" value="XM_008720569.1"/>
</dbReference>
<dbReference type="Gene3D" id="3.30.40.10">
    <property type="entry name" value="Zinc/RING finger domain, C3HC4 (zinc finger)"/>
    <property type="match status" value="1"/>
</dbReference>
<dbReference type="STRING" id="1220924.W2RP01"/>
<dbReference type="CDD" id="cd16456">
    <property type="entry name" value="RING-H2_APC11"/>
    <property type="match status" value="1"/>
</dbReference>
<evidence type="ECO:0000256" key="8">
    <source>
        <dbReference type="ARBA" id="ARBA00023306"/>
    </source>
</evidence>
<protein>
    <recommendedName>
        <fullName evidence="1">Anaphase-promoting complex subunit 11</fullName>
    </recommendedName>
</protein>
<keyword evidence="4 9" id="KW-0863">Zinc-finger</keyword>
<gene>
    <name evidence="12" type="ORF">HMPREF1541_06233</name>
</gene>
<dbReference type="SUPFAM" id="SSF57850">
    <property type="entry name" value="RING/U-box"/>
    <property type="match status" value="1"/>
</dbReference>
<dbReference type="GO" id="GO:0005680">
    <property type="term" value="C:anaphase-promoting complex"/>
    <property type="evidence" value="ECO:0007669"/>
    <property type="project" value="EnsemblFungi"/>
</dbReference>
<keyword evidence="3" id="KW-0479">Metal-binding</keyword>
<accession>W2RP01</accession>
<sequence>MKATIHSATLIATWSWSHPLSHDEVCGICRVAFDGTCPTCKFPGDECPLLIGKCQHAFHMHCLLMWVQQESSRGLCPMCRQKFEWRRGENLAAARGGMVGTGMVVEGEGRERQDRQPGGNAGGGTGA</sequence>
<keyword evidence="13" id="KW-1185">Reference proteome</keyword>
<reference evidence="12 13" key="1">
    <citation type="submission" date="2013-03" db="EMBL/GenBank/DDBJ databases">
        <title>The Genome Sequence of Phialophora europaea CBS 101466.</title>
        <authorList>
            <consortium name="The Broad Institute Genomics Platform"/>
            <person name="Cuomo C."/>
            <person name="de Hoog S."/>
            <person name="Gorbushina A."/>
            <person name="Walker B."/>
            <person name="Young S.K."/>
            <person name="Zeng Q."/>
            <person name="Gargeya S."/>
            <person name="Fitzgerald M."/>
            <person name="Haas B."/>
            <person name="Abouelleil A."/>
            <person name="Allen A.W."/>
            <person name="Alvarado L."/>
            <person name="Arachchi H.M."/>
            <person name="Berlin A.M."/>
            <person name="Chapman S.B."/>
            <person name="Gainer-Dewar J."/>
            <person name="Goldberg J."/>
            <person name="Griggs A."/>
            <person name="Gujja S."/>
            <person name="Hansen M."/>
            <person name="Howarth C."/>
            <person name="Imamovic A."/>
            <person name="Ireland A."/>
            <person name="Larimer J."/>
            <person name="McCowan C."/>
            <person name="Murphy C."/>
            <person name="Pearson M."/>
            <person name="Poon T.W."/>
            <person name="Priest M."/>
            <person name="Roberts A."/>
            <person name="Saif S."/>
            <person name="Shea T."/>
            <person name="Sisk P."/>
            <person name="Sykes S."/>
            <person name="Wortman J."/>
            <person name="Nusbaum C."/>
            <person name="Birren B."/>
        </authorList>
    </citation>
    <scope>NUCLEOTIDE SEQUENCE [LARGE SCALE GENOMIC DNA]</scope>
    <source>
        <strain evidence="12 13">CBS 101466</strain>
    </source>
</reference>
<evidence type="ECO:0000256" key="9">
    <source>
        <dbReference type="PROSITE-ProRule" id="PRU00175"/>
    </source>
</evidence>
<dbReference type="EMBL" id="KB822722">
    <property type="protein sequence ID" value="ETN38202.1"/>
    <property type="molecule type" value="Genomic_DNA"/>
</dbReference>
<evidence type="ECO:0000256" key="10">
    <source>
        <dbReference type="SAM" id="MobiDB-lite"/>
    </source>
</evidence>
<dbReference type="HOGENOM" id="CLU_115512_0_0_1"/>